<comment type="caution">
    <text evidence="2">The sequence shown here is derived from an EMBL/GenBank/DDBJ whole genome shotgun (WGS) entry which is preliminary data.</text>
</comment>
<sequence>MSRRIWLPGLLVCAVAVSGCGLVQRGVAAMESPAESAAAEGRQNAASEQDAASGEERNPSTGQDEAGQPSTVDASKVIVKAVHDAAFAPRATVEIAVHSLKRRGKLADLVISLTPRVPEGVKVDEKLSPFEINGRNVFRVYLIDTVNLKRHMVVRDANRRLLEPDEVFTSIRIGQRAMLTYTFAAPPENVTKMDVHVSNFPPFTDVPLES</sequence>
<feature type="compositionally biased region" description="Polar residues" evidence="1">
    <location>
        <begin position="59"/>
        <end position="71"/>
    </location>
</feature>
<evidence type="ECO:0000313" key="3">
    <source>
        <dbReference type="Proteomes" id="UP000319213"/>
    </source>
</evidence>
<name>A0A543IVN5_9ACTN</name>
<dbReference type="OrthoDB" id="3535217at2"/>
<evidence type="ECO:0000256" key="1">
    <source>
        <dbReference type="SAM" id="MobiDB-lite"/>
    </source>
</evidence>
<dbReference type="EMBL" id="VFPQ01000001">
    <property type="protein sequence ID" value="TQM74632.1"/>
    <property type="molecule type" value="Genomic_DNA"/>
</dbReference>
<feature type="region of interest" description="Disordered" evidence="1">
    <location>
        <begin position="34"/>
        <end position="71"/>
    </location>
</feature>
<dbReference type="RefSeq" id="WP_142258778.1">
    <property type="nucleotide sequence ID" value="NZ_BMPV01000003.1"/>
</dbReference>
<protein>
    <submittedName>
        <fullName evidence="2">Uncharacterized protein</fullName>
    </submittedName>
</protein>
<dbReference type="AlphaFoldDB" id="A0A543IVN5"/>
<reference evidence="2 3" key="1">
    <citation type="submission" date="2019-06" db="EMBL/GenBank/DDBJ databases">
        <title>Sequencing the genomes of 1000 actinobacteria strains.</title>
        <authorList>
            <person name="Klenk H.-P."/>
        </authorList>
    </citation>
    <scope>NUCLEOTIDE SEQUENCE [LARGE SCALE GENOMIC DNA]</scope>
    <source>
        <strain evidence="2 3">DSM 43186</strain>
    </source>
</reference>
<keyword evidence="3" id="KW-1185">Reference proteome</keyword>
<accession>A0A543IVN5</accession>
<evidence type="ECO:0000313" key="2">
    <source>
        <dbReference type="EMBL" id="TQM74632.1"/>
    </source>
</evidence>
<proteinExistence type="predicted"/>
<dbReference type="PROSITE" id="PS51257">
    <property type="entry name" value="PROKAR_LIPOPROTEIN"/>
    <property type="match status" value="1"/>
</dbReference>
<organism evidence="2 3">
    <name type="scientific">Thermopolyspora flexuosa</name>
    <dbReference type="NCBI Taxonomy" id="103836"/>
    <lineage>
        <taxon>Bacteria</taxon>
        <taxon>Bacillati</taxon>
        <taxon>Actinomycetota</taxon>
        <taxon>Actinomycetes</taxon>
        <taxon>Streptosporangiales</taxon>
        <taxon>Streptosporangiaceae</taxon>
        <taxon>Thermopolyspora</taxon>
    </lineage>
</organism>
<dbReference type="Proteomes" id="UP000319213">
    <property type="component" value="Unassembled WGS sequence"/>
</dbReference>
<gene>
    <name evidence="2" type="ORF">FHX40_1313</name>
</gene>